<dbReference type="InterPro" id="IPR006964">
    <property type="entry name" value="NUDE_dom"/>
</dbReference>
<dbReference type="Gene3D" id="6.10.250.1080">
    <property type="match status" value="1"/>
</dbReference>
<comment type="similarity">
    <text evidence="2">Belongs to the ABC transporter superfamily. ABCC family. Conjugate transporter (TC 3.A.1.208) subfamily.</text>
</comment>
<dbReference type="Pfam" id="PF04880">
    <property type="entry name" value="NUDE_C"/>
    <property type="match status" value="1"/>
</dbReference>
<dbReference type="SUPFAM" id="SSF90123">
    <property type="entry name" value="ABC transporter transmembrane region"/>
    <property type="match status" value="2"/>
</dbReference>
<dbReference type="PROSITE" id="PS00211">
    <property type="entry name" value="ABC_TRANSPORTER_1"/>
    <property type="match status" value="2"/>
</dbReference>
<evidence type="ECO:0000256" key="16">
    <source>
        <dbReference type="ARBA" id="ARBA00041009"/>
    </source>
</evidence>
<feature type="domain" description="ABC transmembrane type-1" evidence="28">
    <location>
        <begin position="450"/>
        <end position="732"/>
    </location>
</feature>
<dbReference type="OrthoDB" id="6500128at2759"/>
<sequence length="1627" mass="182658">MSDCEPPAFSSIEEERDYWKERAAQHQQSADEARDELQEFQQMSRDYEAELETELKQCEARNRELLATNNRLRTELESFKEKYETQHSDTYRRISALEGDLAETTAIKDQLQKYIRELEQANDDLERAKRATIMSLEDFEQRMNHVIERNAFLESELDEKENLLESVQRLKDEARAPFYFLYLKSHNRGYICMSHLNKAKTVTGLLLWIICWSDVFYSFWERGHGIAVAPVYLVSPTLLGITMLLATFFIQYERIKGVQSSGVMLNFWLIALVCAAVTFRSKILHALDEPASVSVFRYTTFYIYFTLLLISLILSGVSDQPPLFSPTVKDTNPCPEAGASFLSRITFWWITGLMMRGYKKPLEEKDLWSLNTEDESRRVVPQLVHRWIHECSKPEDKATATYSPKRPSKSDNKDGQPIEESEILISKAPQKSSEPSLFLALCRTFGPYFLISSIYKIIHDILMFAGPEILRLLIQFVNDSSAPLWHGYLYTALLLVCTCVQTLVLQKYFHVCFITGMRLRTAIVGAVYRKALVITNAARRTSTVGEIVNLMSVDAQRFMDLITYINMIWSAPLQVILALYFLWQNLGPSVLAGVGVMVLMVPVNAVIAMKTKTYQVAQMKSKDNRIKLMNEVLNGIKVLKLYAWELAFKDKVSEIRESELRVLKKAAYLAAVSTFTWVCAPFLVALSTFAVYVLVDENNILDAQKAFVSLALFNILRFPLNMLPMVISSMVQASVSLKRLRVFLSHEELEEDSVDRRAVTGSSESIRIVDGTFSWSKDDSPALKRINVCIPEGALVAVVGQVGSGKSSLLSALLGEMHKQEGSVSVKGSVAYVPQQAWIQNATLKENILFGQQMKKSCYQRVLEACALLPDLEILPGGDDTEIGEKGVNLSGGQKQRVSLARAVYCDCATYFLDDPLSAVDAHVGKHIFEKVIGPQGLLQGRTRVLVTHGLSFLPQVDLILVMVDGQITEAGSYTELLGRHAAFAEFLRSHANAEQEEESEGGGVKMRVQEEQGEKAEGTAKQKTECTDMKEQKAKSTDAAKLTEADKAKTGRVKLAVFWEYMKAIGVCLSFLSIFLFFAHHVASLGSNYWLSLWTDDPVINGTQPNRDLRLGVYGALGFTQGIAVFCYSVSVSIGGILASRYLHETMLYNVLRSPMAFFERTPSGNLVNRFSKETDTIDSVIPSIIKMFMGSMFNVLGSCAVILIATPLVAIIIPPLGLFYFFVQRFYVASSRQLKRLESVSRSPVYTHFNETLLGTSVIRAFGVQNRFVGESDRRVDQNQRAYFPSIVANRWLAVRLEFVGNCIVTFAAFFAVMARDSLSPGIVGLSISYALQVTMSLNWLVRMSSEMETNIVAVEKVKEYEETEKEAEWKLEKSSVPAGWPTDGHIEMRNFGLRYRQDLELAIHDINVIIKGGEKVGIVGRTGAGKSSLTLGLFRIIEAAQGEICIDGVNIAALGLHDLRSRITIIPQDPILFSGSLRMNLDPFNGYSDEEVWKALEHAHLKNFVSGLQDKLNHECSEGGENLSLGQRQLVCLARALLRKTKILVLDEATAAVDVETDKLIQSTIRTQFEECTVLTIAHRLNTIMDYTRVLVLDKGQMVEFDSPSSLLTNRGIFYKMAKDSGLI</sequence>
<dbReference type="FunFam" id="3.40.50.300:FF:000074">
    <property type="entry name" value="Multidrug resistance-associated protein 5 isoform 1"/>
    <property type="match status" value="1"/>
</dbReference>
<dbReference type="GO" id="GO:0015431">
    <property type="term" value="F:ABC-type glutathione S-conjugate transporter activity"/>
    <property type="evidence" value="ECO:0007669"/>
    <property type="project" value="UniProtKB-EC"/>
</dbReference>
<evidence type="ECO:0000256" key="24">
    <source>
        <dbReference type="SAM" id="Coils"/>
    </source>
</evidence>
<dbReference type="PANTHER" id="PTHR24223">
    <property type="entry name" value="ATP-BINDING CASSETTE SUB-FAMILY C"/>
    <property type="match status" value="1"/>
</dbReference>
<evidence type="ECO:0000259" key="28">
    <source>
        <dbReference type="PROSITE" id="PS50929"/>
    </source>
</evidence>
<comment type="catalytic activity">
    <reaction evidence="21">
        <text>leukotriene C4(in) + ATP + H2O = leukotriene C4(out) + ADP + phosphate + H(+)</text>
        <dbReference type="Rhea" id="RHEA:38963"/>
        <dbReference type="ChEBI" id="CHEBI:15377"/>
        <dbReference type="ChEBI" id="CHEBI:15378"/>
        <dbReference type="ChEBI" id="CHEBI:30616"/>
        <dbReference type="ChEBI" id="CHEBI:43474"/>
        <dbReference type="ChEBI" id="CHEBI:57973"/>
        <dbReference type="ChEBI" id="CHEBI:456216"/>
    </reaction>
    <physiologicalReaction direction="left-to-right" evidence="21">
        <dbReference type="Rhea" id="RHEA:38964"/>
    </physiologicalReaction>
</comment>
<dbReference type="Pfam" id="PF00005">
    <property type="entry name" value="ABC_tran"/>
    <property type="match status" value="2"/>
</dbReference>
<evidence type="ECO:0000256" key="14">
    <source>
        <dbReference type="ARBA" id="ARBA00024220"/>
    </source>
</evidence>
<feature type="domain" description="ABC transporter" evidence="27">
    <location>
        <begin position="766"/>
        <end position="990"/>
    </location>
</feature>
<evidence type="ECO:0000259" key="27">
    <source>
        <dbReference type="PROSITE" id="PS50893"/>
    </source>
</evidence>
<dbReference type="FunFam" id="1.20.1560.10:FF:000001">
    <property type="entry name" value="ATP-binding cassette subfamily C member 1"/>
    <property type="match status" value="1"/>
</dbReference>
<dbReference type="SUPFAM" id="SSF57997">
    <property type="entry name" value="Tropomyosin"/>
    <property type="match status" value="1"/>
</dbReference>
<dbReference type="InterPro" id="IPR050173">
    <property type="entry name" value="ABC_transporter_C-like"/>
</dbReference>
<dbReference type="GO" id="GO:0016887">
    <property type="term" value="F:ATP hydrolysis activity"/>
    <property type="evidence" value="ECO:0007669"/>
    <property type="project" value="InterPro"/>
</dbReference>
<evidence type="ECO:0000256" key="5">
    <source>
        <dbReference type="ARBA" id="ARBA00022475"/>
    </source>
</evidence>
<evidence type="ECO:0000256" key="18">
    <source>
        <dbReference type="ARBA" id="ARBA00041913"/>
    </source>
</evidence>
<evidence type="ECO:0000256" key="10">
    <source>
        <dbReference type="ARBA" id="ARBA00022967"/>
    </source>
</evidence>
<dbReference type="Gene3D" id="1.20.1560.10">
    <property type="entry name" value="ABC transporter type 1, transmembrane domain"/>
    <property type="match status" value="2"/>
</dbReference>
<dbReference type="InterPro" id="IPR017871">
    <property type="entry name" value="ABC_transporter-like_CS"/>
</dbReference>
<keyword evidence="6 26" id="KW-0812">Transmembrane</keyword>
<keyword evidence="4" id="KW-0813">Transport</keyword>
<comment type="catalytic activity">
    <reaction evidence="22">
        <text>17beta-estradiol 17-O-(beta-D-glucuronate)(in) + ATP + H2O = 17beta-estradiol 17-O-(beta-D-glucuronate)(out) + ADP + phosphate + H(+)</text>
        <dbReference type="Rhea" id="RHEA:60128"/>
        <dbReference type="ChEBI" id="CHEBI:15377"/>
        <dbReference type="ChEBI" id="CHEBI:15378"/>
        <dbReference type="ChEBI" id="CHEBI:30616"/>
        <dbReference type="ChEBI" id="CHEBI:43474"/>
        <dbReference type="ChEBI" id="CHEBI:82961"/>
        <dbReference type="ChEBI" id="CHEBI:456216"/>
    </reaction>
    <physiologicalReaction direction="left-to-right" evidence="22">
        <dbReference type="Rhea" id="RHEA:60129"/>
    </physiologicalReaction>
</comment>
<dbReference type="FunFam" id="3.40.50.300:FF:000293">
    <property type="entry name" value="ATP binding cassette subfamily C member 1"/>
    <property type="match status" value="1"/>
</dbReference>
<evidence type="ECO:0000256" key="3">
    <source>
        <dbReference type="ARBA" id="ARBA00012191"/>
    </source>
</evidence>
<evidence type="ECO:0000256" key="9">
    <source>
        <dbReference type="ARBA" id="ARBA00022840"/>
    </source>
</evidence>
<dbReference type="CDD" id="cd14686">
    <property type="entry name" value="bZIP"/>
    <property type="match status" value="1"/>
</dbReference>
<feature type="transmembrane region" description="Helical" evidence="26">
    <location>
        <begin position="561"/>
        <end position="583"/>
    </location>
</feature>
<evidence type="ECO:0000256" key="22">
    <source>
        <dbReference type="ARBA" id="ARBA00047576"/>
    </source>
</evidence>
<feature type="transmembrane region" description="Helical" evidence="26">
    <location>
        <begin position="1112"/>
        <end position="1140"/>
    </location>
</feature>
<evidence type="ECO:0000256" key="19">
    <source>
        <dbReference type="ARBA" id="ARBA00042274"/>
    </source>
</evidence>
<dbReference type="PROSITE" id="PS50893">
    <property type="entry name" value="ABC_TRANSPORTER_2"/>
    <property type="match status" value="2"/>
</dbReference>
<dbReference type="InterPro" id="IPR027417">
    <property type="entry name" value="P-loop_NTPase"/>
</dbReference>
<name>A0A556UZK4_BAGYA</name>
<comment type="subcellular location">
    <subcellularLocation>
        <location evidence="1">Cell membrane</location>
        <topology evidence="1">Multi-pass membrane protein</topology>
    </subcellularLocation>
</comment>
<dbReference type="Gene3D" id="3.40.50.300">
    <property type="entry name" value="P-loop containing nucleotide triphosphate hydrolases"/>
    <property type="match status" value="2"/>
</dbReference>
<evidence type="ECO:0000256" key="12">
    <source>
        <dbReference type="ARBA" id="ARBA00023055"/>
    </source>
</evidence>
<dbReference type="Pfam" id="PF00664">
    <property type="entry name" value="ABC_membrane"/>
    <property type="match status" value="2"/>
</dbReference>
<evidence type="ECO:0000256" key="4">
    <source>
        <dbReference type="ARBA" id="ARBA00022448"/>
    </source>
</evidence>
<feature type="transmembrane region" description="Helical" evidence="26">
    <location>
        <begin position="589"/>
        <end position="609"/>
    </location>
</feature>
<keyword evidence="5" id="KW-1003">Cell membrane</keyword>
<dbReference type="GO" id="GO:0008559">
    <property type="term" value="F:ABC-type xenobiotic transporter activity"/>
    <property type="evidence" value="ECO:0007669"/>
    <property type="project" value="UniProtKB-EC"/>
</dbReference>
<dbReference type="InterPro" id="IPR036640">
    <property type="entry name" value="ABC1_TM_sf"/>
</dbReference>
<dbReference type="CDD" id="cd18595">
    <property type="entry name" value="ABC_6TM_MRP1_2_3_6_D1_like"/>
    <property type="match status" value="1"/>
</dbReference>
<reference evidence="29 30" key="1">
    <citation type="journal article" date="2019" name="Genome Biol. Evol.">
        <title>Whole-Genome Sequencing of the Giant Devil Catfish, Bagarius yarrelli.</title>
        <authorList>
            <person name="Jiang W."/>
            <person name="Lv Y."/>
            <person name="Cheng L."/>
            <person name="Yang K."/>
            <person name="Chao B."/>
            <person name="Wang X."/>
            <person name="Li Y."/>
            <person name="Pan X."/>
            <person name="You X."/>
            <person name="Zhang Y."/>
            <person name="Yang J."/>
            <person name="Li J."/>
            <person name="Zhang X."/>
            <person name="Liu S."/>
            <person name="Sun C."/>
            <person name="Yang J."/>
            <person name="Shi Q."/>
        </authorList>
    </citation>
    <scope>NUCLEOTIDE SEQUENCE [LARGE SCALE GENOMIC DNA]</scope>
    <source>
        <strain evidence="29">JWS20170419001</strain>
        <tissue evidence="29">Muscle</tissue>
    </source>
</reference>
<dbReference type="InterPro" id="IPR003593">
    <property type="entry name" value="AAA+_ATPase"/>
</dbReference>
<dbReference type="EMBL" id="VCAZ01000083">
    <property type="protein sequence ID" value="TSQ23950.1"/>
    <property type="molecule type" value="Genomic_DNA"/>
</dbReference>
<evidence type="ECO:0000313" key="29">
    <source>
        <dbReference type="EMBL" id="TSQ23950.1"/>
    </source>
</evidence>
<protein>
    <recommendedName>
        <fullName evidence="16">Multidrug resistance-associated protein 1</fullName>
        <ecNumber evidence="3">7.6.2.2</ecNumber>
        <ecNumber evidence="14">7.6.2.3</ecNumber>
    </recommendedName>
    <alternativeName>
        <fullName evidence="19">ATP-binding cassette sub-family C member 1</fullName>
    </alternativeName>
    <alternativeName>
        <fullName evidence="18">Glutathione-S-conjugate-translocating ATPase ABCC1</fullName>
    </alternativeName>
    <alternativeName>
        <fullName evidence="17">Leukotriene C(4) transporter</fullName>
    </alternativeName>
</protein>
<dbReference type="Proteomes" id="UP000319801">
    <property type="component" value="Unassembled WGS sequence"/>
</dbReference>
<evidence type="ECO:0000256" key="20">
    <source>
        <dbReference type="ARBA" id="ARBA00047354"/>
    </source>
</evidence>
<dbReference type="GO" id="GO:0005524">
    <property type="term" value="F:ATP binding"/>
    <property type="evidence" value="ECO:0007669"/>
    <property type="project" value="UniProtKB-KW"/>
</dbReference>
<dbReference type="PROSITE" id="PS50929">
    <property type="entry name" value="ABC_TM1F"/>
    <property type="match status" value="2"/>
</dbReference>
<feature type="region of interest" description="Disordered" evidence="25">
    <location>
        <begin position="994"/>
        <end position="1034"/>
    </location>
</feature>
<organism evidence="29 30">
    <name type="scientific">Bagarius yarrelli</name>
    <name type="common">Goonch</name>
    <name type="synonym">Bagrus yarrelli</name>
    <dbReference type="NCBI Taxonomy" id="175774"/>
    <lineage>
        <taxon>Eukaryota</taxon>
        <taxon>Metazoa</taxon>
        <taxon>Chordata</taxon>
        <taxon>Craniata</taxon>
        <taxon>Vertebrata</taxon>
        <taxon>Euteleostomi</taxon>
        <taxon>Actinopterygii</taxon>
        <taxon>Neopterygii</taxon>
        <taxon>Teleostei</taxon>
        <taxon>Ostariophysi</taxon>
        <taxon>Siluriformes</taxon>
        <taxon>Sisoridae</taxon>
        <taxon>Sisorinae</taxon>
        <taxon>Bagarius</taxon>
    </lineage>
</organism>
<comment type="catalytic activity">
    <reaction evidence="15">
        <text>ATP + H2O + xenobioticSide 1 = ADP + phosphate + xenobioticSide 2.</text>
        <dbReference type="EC" id="7.6.2.2"/>
    </reaction>
</comment>
<dbReference type="SUPFAM" id="SSF52540">
    <property type="entry name" value="P-loop containing nucleoside triphosphate hydrolases"/>
    <property type="match status" value="2"/>
</dbReference>
<keyword evidence="10" id="KW-1278">Translocase</keyword>
<keyword evidence="24" id="KW-0175">Coiled coil</keyword>
<dbReference type="EC" id="7.6.2.2" evidence="3"/>
<feature type="transmembrane region" description="Helical" evidence="26">
    <location>
        <begin position="666"/>
        <end position="695"/>
    </location>
</feature>
<feature type="coiled-coil region" evidence="24">
    <location>
        <begin position="23"/>
        <end position="173"/>
    </location>
</feature>
<evidence type="ECO:0000256" key="8">
    <source>
        <dbReference type="ARBA" id="ARBA00022741"/>
    </source>
</evidence>
<evidence type="ECO:0000256" key="23">
    <source>
        <dbReference type="ARBA" id="ARBA00048171"/>
    </source>
</evidence>
<comment type="catalytic activity">
    <reaction evidence="23">
        <text>2',3'-cGAMP(in) + ATP + H2O = 2',3'-cGAMP(out) + ADP + phosphate + H(+)</text>
        <dbReference type="Rhea" id="RHEA:74887"/>
        <dbReference type="ChEBI" id="CHEBI:15377"/>
        <dbReference type="ChEBI" id="CHEBI:15378"/>
        <dbReference type="ChEBI" id="CHEBI:30616"/>
        <dbReference type="ChEBI" id="CHEBI:43474"/>
        <dbReference type="ChEBI" id="CHEBI:143093"/>
        <dbReference type="ChEBI" id="CHEBI:456216"/>
    </reaction>
</comment>
<feature type="transmembrane region" description="Helical" evidence="26">
    <location>
        <begin position="295"/>
        <end position="317"/>
    </location>
</feature>
<keyword evidence="13 26" id="KW-0472">Membrane</keyword>
<dbReference type="InterPro" id="IPR003439">
    <property type="entry name" value="ABC_transporter-like_ATP-bd"/>
</dbReference>
<feature type="domain" description="ABC transporter" evidence="27">
    <location>
        <begin position="1391"/>
        <end position="1623"/>
    </location>
</feature>
<keyword evidence="9" id="KW-0067">ATP-binding</keyword>
<feature type="transmembrane region" description="Helical" evidence="26">
    <location>
        <begin position="1197"/>
        <end position="1225"/>
    </location>
</feature>
<feature type="transmembrane region" description="Helical" evidence="26">
    <location>
        <begin position="264"/>
        <end position="283"/>
    </location>
</feature>
<comment type="catalytic activity">
    <reaction evidence="20">
        <text>sphing-4-enine 1-phosphate(in) + ATP + H2O = sphing-4-enine 1-phosphate(out) + ADP + phosphate + H(+)</text>
        <dbReference type="Rhea" id="RHEA:38951"/>
        <dbReference type="ChEBI" id="CHEBI:15377"/>
        <dbReference type="ChEBI" id="CHEBI:15378"/>
        <dbReference type="ChEBI" id="CHEBI:30616"/>
        <dbReference type="ChEBI" id="CHEBI:43474"/>
        <dbReference type="ChEBI" id="CHEBI:60119"/>
        <dbReference type="ChEBI" id="CHEBI:456216"/>
    </reaction>
    <physiologicalReaction direction="left-to-right" evidence="20">
        <dbReference type="Rhea" id="RHEA:38952"/>
    </physiologicalReaction>
</comment>
<feature type="compositionally biased region" description="Basic and acidic residues" evidence="25">
    <location>
        <begin position="1008"/>
        <end position="1034"/>
    </location>
</feature>
<dbReference type="FunFam" id="1.20.1560.10:FF:000007">
    <property type="entry name" value="ATP-binding cassette subfamily C member 1"/>
    <property type="match status" value="1"/>
</dbReference>
<feature type="transmembrane region" description="Helical" evidence="26">
    <location>
        <begin position="707"/>
        <end position="731"/>
    </location>
</feature>
<feature type="transmembrane region" description="Helical" evidence="26">
    <location>
        <begin position="437"/>
        <end position="458"/>
    </location>
</feature>
<keyword evidence="7" id="KW-0677">Repeat</keyword>
<dbReference type="EC" id="7.6.2.3" evidence="14"/>
<evidence type="ECO:0000256" key="15">
    <source>
        <dbReference type="ARBA" id="ARBA00034018"/>
    </source>
</evidence>
<keyword evidence="11 26" id="KW-1133">Transmembrane helix</keyword>
<dbReference type="PANTHER" id="PTHR24223:SF241">
    <property type="entry name" value="MULTIDRUG RESISTANCE-ASSOCIATED PROTEIN 1"/>
    <property type="match status" value="1"/>
</dbReference>
<dbReference type="CDD" id="cd03250">
    <property type="entry name" value="ABCC_MRP_domain1"/>
    <property type="match status" value="1"/>
</dbReference>
<feature type="domain" description="ABC transmembrane type-1" evidence="28">
    <location>
        <begin position="1072"/>
        <end position="1352"/>
    </location>
</feature>
<feature type="transmembrane region" description="Helical" evidence="26">
    <location>
        <begin position="232"/>
        <end position="252"/>
    </location>
</feature>
<evidence type="ECO:0000256" key="17">
    <source>
        <dbReference type="ARBA" id="ARBA00041345"/>
    </source>
</evidence>
<dbReference type="InterPro" id="IPR011527">
    <property type="entry name" value="ABC1_TM_dom"/>
</dbReference>
<proteinExistence type="inferred from homology"/>
<feature type="region of interest" description="Disordered" evidence="25">
    <location>
        <begin position="397"/>
        <end position="416"/>
    </location>
</feature>
<dbReference type="CDD" id="cd18603">
    <property type="entry name" value="ABC_6TM_MRP1_2_3_6_D2_like"/>
    <property type="match status" value="1"/>
</dbReference>
<evidence type="ECO:0000256" key="13">
    <source>
        <dbReference type="ARBA" id="ARBA00023136"/>
    </source>
</evidence>
<evidence type="ECO:0000256" key="26">
    <source>
        <dbReference type="SAM" id="Phobius"/>
    </source>
</evidence>
<dbReference type="GO" id="GO:0034634">
    <property type="term" value="F:glutathione transmembrane transporter activity"/>
    <property type="evidence" value="ECO:0007669"/>
    <property type="project" value="TreeGrafter"/>
</dbReference>
<dbReference type="SMART" id="SM00382">
    <property type="entry name" value="AAA"/>
    <property type="match status" value="2"/>
</dbReference>
<comment type="caution">
    <text evidence="29">The sequence shown here is derived from an EMBL/GenBank/DDBJ whole genome shotgun (WGS) entry which is preliminary data.</text>
</comment>
<gene>
    <name evidence="29" type="ORF">Baya_11517</name>
</gene>
<dbReference type="GO" id="GO:0006869">
    <property type="term" value="P:lipid transport"/>
    <property type="evidence" value="ECO:0007669"/>
    <property type="project" value="UniProtKB-KW"/>
</dbReference>
<feature type="transmembrane region" description="Helical" evidence="26">
    <location>
        <begin position="1065"/>
        <end position="1092"/>
    </location>
</feature>
<dbReference type="GO" id="GO:0016323">
    <property type="term" value="C:basolateral plasma membrane"/>
    <property type="evidence" value="ECO:0007669"/>
    <property type="project" value="TreeGrafter"/>
</dbReference>
<dbReference type="CDD" id="cd03244">
    <property type="entry name" value="ABCC_MRP_domain2"/>
    <property type="match status" value="1"/>
</dbReference>
<evidence type="ECO:0000313" key="30">
    <source>
        <dbReference type="Proteomes" id="UP000319801"/>
    </source>
</evidence>
<keyword evidence="12" id="KW-0445">Lipid transport</keyword>
<feature type="transmembrane region" description="Helical" evidence="26">
    <location>
        <begin position="488"/>
        <end position="509"/>
    </location>
</feature>
<accession>A0A556UZK4</accession>
<keyword evidence="8" id="KW-0547">Nucleotide-binding</keyword>
<evidence type="ECO:0000256" key="2">
    <source>
        <dbReference type="ARBA" id="ARBA00009726"/>
    </source>
</evidence>
<keyword evidence="30" id="KW-1185">Reference proteome</keyword>
<evidence type="ECO:0000256" key="1">
    <source>
        <dbReference type="ARBA" id="ARBA00004651"/>
    </source>
</evidence>
<evidence type="ECO:0000256" key="7">
    <source>
        <dbReference type="ARBA" id="ARBA00022737"/>
    </source>
</evidence>
<evidence type="ECO:0000256" key="6">
    <source>
        <dbReference type="ARBA" id="ARBA00022692"/>
    </source>
</evidence>
<evidence type="ECO:0000256" key="25">
    <source>
        <dbReference type="SAM" id="MobiDB-lite"/>
    </source>
</evidence>
<evidence type="ECO:0000256" key="11">
    <source>
        <dbReference type="ARBA" id="ARBA00022989"/>
    </source>
</evidence>
<evidence type="ECO:0000256" key="21">
    <source>
        <dbReference type="ARBA" id="ARBA00047523"/>
    </source>
</evidence>